<evidence type="ECO:0000313" key="1">
    <source>
        <dbReference type="EMBL" id="KAI3704733.1"/>
    </source>
</evidence>
<name>A0ACB9A5S7_9ASTR</name>
<proteinExistence type="predicted"/>
<reference evidence="1 2" key="2">
    <citation type="journal article" date="2022" name="Mol. Ecol. Resour.">
        <title>The genomes of chicory, endive, great burdock and yacon provide insights into Asteraceae paleo-polyploidization history and plant inulin production.</title>
        <authorList>
            <person name="Fan W."/>
            <person name="Wang S."/>
            <person name="Wang H."/>
            <person name="Wang A."/>
            <person name="Jiang F."/>
            <person name="Liu H."/>
            <person name="Zhao H."/>
            <person name="Xu D."/>
            <person name="Zhang Y."/>
        </authorList>
    </citation>
    <scope>NUCLEOTIDE SEQUENCE [LARGE SCALE GENOMIC DNA]</scope>
    <source>
        <strain evidence="2">cv. Yunnan</strain>
        <tissue evidence="1">Leaves</tissue>
    </source>
</reference>
<keyword evidence="2" id="KW-1185">Reference proteome</keyword>
<dbReference type="EMBL" id="CM042042">
    <property type="protein sequence ID" value="KAI3704733.1"/>
    <property type="molecule type" value="Genomic_DNA"/>
</dbReference>
<dbReference type="Proteomes" id="UP001056120">
    <property type="component" value="Linkage Group LG25"/>
</dbReference>
<organism evidence="1 2">
    <name type="scientific">Smallanthus sonchifolius</name>
    <dbReference type="NCBI Taxonomy" id="185202"/>
    <lineage>
        <taxon>Eukaryota</taxon>
        <taxon>Viridiplantae</taxon>
        <taxon>Streptophyta</taxon>
        <taxon>Embryophyta</taxon>
        <taxon>Tracheophyta</taxon>
        <taxon>Spermatophyta</taxon>
        <taxon>Magnoliopsida</taxon>
        <taxon>eudicotyledons</taxon>
        <taxon>Gunneridae</taxon>
        <taxon>Pentapetalae</taxon>
        <taxon>asterids</taxon>
        <taxon>campanulids</taxon>
        <taxon>Asterales</taxon>
        <taxon>Asteraceae</taxon>
        <taxon>Asteroideae</taxon>
        <taxon>Heliantheae alliance</taxon>
        <taxon>Millerieae</taxon>
        <taxon>Smallanthus</taxon>
    </lineage>
</organism>
<accession>A0ACB9A5S7</accession>
<gene>
    <name evidence="1" type="ORF">L1987_74960</name>
</gene>
<comment type="caution">
    <text evidence="1">The sequence shown here is derived from an EMBL/GenBank/DDBJ whole genome shotgun (WGS) entry which is preliminary data.</text>
</comment>
<evidence type="ECO:0000313" key="2">
    <source>
        <dbReference type="Proteomes" id="UP001056120"/>
    </source>
</evidence>
<protein>
    <submittedName>
        <fullName evidence="1">Uncharacterized protein</fullName>
    </submittedName>
</protein>
<sequence>MSAGMATKVQAKTYFPGSMMDLNNGLYNVMWDPYHDDRNQGYNSFMMSQAMDGYPGYPKEQMRQTILKQESIFRHQLQELHRLYKRQRYLMNELTMKDHYCSTIPAEAPSSSHFLSQVCSQISKETCTQRRVIDLELPADVEEFDNEGNQPVKNIHNLSTKKAYNLADLNEPIQMEEASPINKNSDYGVTDNIQKQDVSTNSKFWYLHAVPKKAHEQLSSKKTIFGVELCESSHKPPFDSSSSSSWDQNTSSLNHSHWIEPCEKHEVLYGKKNLENRLPHWLMKTKAKETTVYQMNLDSLQQQSQQFFKKAEKLETDNVHGITKILGVPIINIQDSTTHTHDTNAENDKSNHVLESRHDIDLNLSFDEEEDLSSTPNVTETVVSIASMEIDLEAPAAIEAETDDVIMDADDQELVKSAAEAIMSISSSDPPPADTLLRWFAEVIASGEDDGKDSVNVNKDEDCLPEGMDYFEYMTLKLQETVVDDCCYKAVIVAEKEEDGSLLRKQVARKGQGKRGRQRKDFQRDVLPGIVSLSRREVTEDIQTFEEAFNDIGVSWQSKRKAGRGRRRSVVLSPQTPPLPPPPPPPPEVAVEQSVCREVALEEKSLSGWGKRTRRLPRQRCQNGGNHQSLALKC</sequence>
<reference evidence="2" key="1">
    <citation type="journal article" date="2022" name="Mol. Ecol. Resour.">
        <title>The genomes of chicory, endive, great burdock and yacon provide insights into Asteraceae palaeo-polyploidization history and plant inulin production.</title>
        <authorList>
            <person name="Fan W."/>
            <person name="Wang S."/>
            <person name="Wang H."/>
            <person name="Wang A."/>
            <person name="Jiang F."/>
            <person name="Liu H."/>
            <person name="Zhao H."/>
            <person name="Xu D."/>
            <person name="Zhang Y."/>
        </authorList>
    </citation>
    <scope>NUCLEOTIDE SEQUENCE [LARGE SCALE GENOMIC DNA]</scope>
    <source>
        <strain evidence="2">cv. Yunnan</strain>
    </source>
</reference>